<dbReference type="Proteomes" id="UP000006352">
    <property type="component" value="Unassembled WGS sequence"/>
</dbReference>
<dbReference type="GeneID" id="24101480"/>
<dbReference type="RefSeq" id="XP_012185863.1">
    <property type="nucleotide sequence ID" value="XM_012330473.1"/>
</dbReference>
<dbReference type="EMBL" id="HE797402">
    <property type="protein sequence ID" value="CCM06580.1"/>
    <property type="molecule type" value="Genomic_DNA"/>
</dbReference>
<dbReference type="InParanoid" id="J4GXI7"/>
<reference evidence="1 2" key="1">
    <citation type="journal article" date="2012" name="Appl. Environ. Microbiol.">
        <title>Short-read sequencing for genomic analysis of the brown rot fungus Fibroporia radiculosa.</title>
        <authorList>
            <person name="Tang J.D."/>
            <person name="Perkins A.D."/>
            <person name="Sonstegard T.S."/>
            <person name="Schroeder S.G."/>
            <person name="Burgess S.C."/>
            <person name="Diehl S.V."/>
        </authorList>
    </citation>
    <scope>NUCLEOTIDE SEQUENCE [LARGE SCALE GENOMIC DNA]</scope>
    <source>
        <strain evidence="1 2">TFFH 294</strain>
    </source>
</reference>
<dbReference type="HOGENOM" id="CLU_2867666_0_0_1"/>
<sequence length="64" mass="7318">MSLVWTCNVRATRPLLLTTILFASPESLVHYYAEQRSHTAGNELVTWTEMLNLQDRAPLTVNML</sequence>
<organism evidence="1 2">
    <name type="scientific">Fibroporia radiculosa</name>
    <dbReference type="NCBI Taxonomy" id="599839"/>
    <lineage>
        <taxon>Eukaryota</taxon>
        <taxon>Fungi</taxon>
        <taxon>Dikarya</taxon>
        <taxon>Basidiomycota</taxon>
        <taxon>Agaricomycotina</taxon>
        <taxon>Agaricomycetes</taxon>
        <taxon>Polyporales</taxon>
        <taxon>Fibroporiaceae</taxon>
        <taxon>Fibroporia</taxon>
    </lineage>
</organism>
<keyword evidence="2" id="KW-1185">Reference proteome</keyword>
<proteinExistence type="predicted"/>
<dbReference type="AlphaFoldDB" id="J4GXI7"/>
<accession>J4GXI7</accession>
<gene>
    <name evidence="1" type="ORF">FIBRA_08858</name>
</gene>
<protein>
    <submittedName>
        <fullName evidence="1">Uncharacterized protein</fullName>
    </submittedName>
</protein>
<name>J4GXI7_9APHY</name>
<evidence type="ECO:0000313" key="2">
    <source>
        <dbReference type="Proteomes" id="UP000006352"/>
    </source>
</evidence>
<evidence type="ECO:0000313" key="1">
    <source>
        <dbReference type="EMBL" id="CCM06580.1"/>
    </source>
</evidence>